<feature type="compositionally biased region" description="Pro residues" evidence="6">
    <location>
        <begin position="172"/>
        <end position="183"/>
    </location>
</feature>
<feature type="compositionally biased region" description="Acidic residues" evidence="6">
    <location>
        <begin position="788"/>
        <end position="797"/>
    </location>
</feature>
<dbReference type="InterPro" id="IPR024298">
    <property type="entry name" value="Sec16_Sec23-bd"/>
</dbReference>
<evidence type="ECO:0000256" key="5">
    <source>
        <dbReference type="ARBA" id="ARBA00022892"/>
    </source>
</evidence>
<feature type="compositionally biased region" description="Polar residues" evidence="6">
    <location>
        <begin position="1653"/>
        <end position="1664"/>
    </location>
</feature>
<evidence type="ECO:0000256" key="1">
    <source>
        <dbReference type="ARBA" id="ARBA00004240"/>
    </source>
</evidence>
<comment type="subcellular location">
    <subcellularLocation>
        <location evidence="1">Endoplasmic reticulum</location>
    </subcellularLocation>
</comment>
<keyword evidence="3" id="KW-0813">Transport</keyword>
<feature type="compositionally biased region" description="Basic and acidic residues" evidence="6">
    <location>
        <begin position="214"/>
        <end position="230"/>
    </location>
</feature>
<dbReference type="GO" id="GO:0007030">
    <property type="term" value="P:Golgi organization"/>
    <property type="evidence" value="ECO:0007669"/>
    <property type="project" value="TreeGrafter"/>
</dbReference>
<feature type="compositionally biased region" description="Pro residues" evidence="6">
    <location>
        <begin position="477"/>
        <end position="491"/>
    </location>
</feature>
<feature type="compositionally biased region" description="Basic and acidic residues" evidence="6">
    <location>
        <begin position="154"/>
        <end position="168"/>
    </location>
</feature>
<feature type="compositionally biased region" description="Basic and acidic residues" evidence="6">
    <location>
        <begin position="746"/>
        <end position="785"/>
    </location>
</feature>
<keyword evidence="5" id="KW-0931">ER-Golgi transport</keyword>
<feature type="compositionally biased region" description="Polar residues" evidence="6">
    <location>
        <begin position="1274"/>
        <end position="1291"/>
    </location>
</feature>
<accession>A0A7R8WAN5</accession>
<reference evidence="8" key="1">
    <citation type="submission" date="2020-11" db="EMBL/GenBank/DDBJ databases">
        <authorList>
            <person name="Tran Van P."/>
        </authorList>
    </citation>
    <scope>NUCLEOTIDE SEQUENCE</scope>
</reference>
<dbReference type="EMBL" id="OB660680">
    <property type="protein sequence ID" value="CAD7225871.1"/>
    <property type="molecule type" value="Genomic_DNA"/>
</dbReference>
<feature type="compositionally biased region" description="Polar residues" evidence="6">
    <location>
        <begin position="247"/>
        <end position="256"/>
    </location>
</feature>
<dbReference type="GO" id="GO:0070971">
    <property type="term" value="C:endoplasmic reticulum exit site"/>
    <property type="evidence" value="ECO:0007669"/>
    <property type="project" value="TreeGrafter"/>
</dbReference>
<dbReference type="CDD" id="cd09233">
    <property type="entry name" value="ACE1-Sec16-like"/>
    <property type="match status" value="1"/>
</dbReference>
<feature type="compositionally biased region" description="Acidic residues" evidence="6">
    <location>
        <begin position="141"/>
        <end position="153"/>
    </location>
</feature>
<organism evidence="8">
    <name type="scientific">Cyprideis torosa</name>
    <dbReference type="NCBI Taxonomy" id="163714"/>
    <lineage>
        <taxon>Eukaryota</taxon>
        <taxon>Metazoa</taxon>
        <taxon>Ecdysozoa</taxon>
        <taxon>Arthropoda</taxon>
        <taxon>Crustacea</taxon>
        <taxon>Oligostraca</taxon>
        <taxon>Ostracoda</taxon>
        <taxon>Podocopa</taxon>
        <taxon>Podocopida</taxon>
        <taxon>Cytherocopina</taxon>
        <taxon>Cytheroidea</taxon>
        <taxon>Cytherideidae</taxon>
        <taxon>Cyprideis</taxon>
    </lineage>
</organism>
<feature type="compositionally biased region" description="Basic and acidic residues" evidence="6">
    <location>
        <begin position="818"/>
        <end position="897"/>
    </location>
</feature>
<evidence type="ECO:0000256" key="2">
    <source>
        <dbReference type="ARBA" id="ARBA00005927"/>
    </source>
</evidence>
<evidence type="ECO:0000256" key="3">
    <source>
        <dbReference type="ARBA" id="ARBA00022448"/>
    </source>
</evidence>
<feature type="compositionally biased region" description="Polar residues" evidence="6">
    <location>
        <begin position="1604"/>
        <end position="1616"/>
    </location>
</feature>
<feature type="region of interest" description="Disordered" evidence="6">
    <location>
        <begin position="324"/>
        <end position="357"/>
    </location>
</feature>
<feature type="compositionally biased region" description="Low complexity" evidence="6">
    <location>
        <begin position="1225"/>
        <end position="1236"/>
    </location>
</feature>
<feature type="domain" description="Sec16 Sec23-binding" evidence="7">
    <location>
        <begin position="1305"/>
        <end position="1544"/>
    </location>
</feature>
<feature type="compositionally biased region" description="Basic and acidic residues" evidence="6">
    <location>
        <begin position="911"/>
        <end position="922"/>
    </location>
</feature>
<proteinExistence type="inferred from homology"/>
<dbReference type="OrthoDB" id="8918678at2759"/>
<protein>
    <recommendedName>
        <fullName evidence="7">Sec16 Sec23-binding domain-containing protein</fullName>
    </recommendedName>
</protein>
<evidence type="ECO:0000313" key="8">
    <source>
        <dbReference type="EMBL" id="CAD7225871.1"/>
    </source>
</evidence>
<name>A0A7R8WAN5_9CRUS</name>
<feature type="compositionally biased region" description="Polar residues" evidence="6">
    <location>
        <begin position="45"/>
        <end position="77"/>
    </location>
</feature>
<feature type="region of interest" description="Disordered" evidence="6">
    <location>
        <begin position="1216"/>
        <end position="1296"/>
    </location>
</feature>
<sequence>MTEWFSSAFNYSAASGARPAGSRMDAPSSWVGEASWNWDAADETANGTPNFQQHQQASGSTTASEWNHYQFPPGTQQQSYENYNAQEAGSSFHYGAQTYANVPPQTENYWNTESQGYNDPSWNWNPEIETQQEEGVREPESNGDLDEIPLEEDCAPKHFHNLDRRPEIQKGPAPPTIFLPPPISSSASNDLDTLGVPSIQPSVDPCLVTSGAESEQKSDPDDPEEGERQSESNPWTTNPQEEDESATDSFIPSSAMSAGESAIDPWRGHSTTSGHPHWNAPASAVNRPATSVAPPPMVSSSAPPPMVSSSAPSLRLFRHPLRPSERQAYSQSTTTPAVVPFFMPPPVPQPSDQQTQQQFFQPTAVGIPEQRGHAEGNEYGNNGTTPAVAPMFTMAPAATIVSPFPPSTSPHVTLATSTAPATSQAQPHLYAQQEPSPSLETQPPAEVLPLEPYTQSVPQFLVHQESASSTAAERGSPVPPIAPCPPSPPAYNPDYASEAAAEDPEAYAPTAPSESEVEPTLTPAPMAPTQAPWNGSLAAEQSIPTSPTEEPLFSREGDGEPSELPRPGFYQPSQAAAPPSSAAVASTGGLYSQPPQVGGAPQMSFRPPGSGRAETEGAAAFQQPTAPLLPEEPASAAPERQMIPGEGRSPSPPGVPPAGQREGAVGRDSRSSSESLEDSESARPQVSVPVPPPALDERRERREDGVGGPRRRGRGLSDHGPPAASSGRNEEFVMEPPRDRRRHAADRRDDGYWDKTADRRLDRRDPPSGVDREPPRRRGPGRESDGGNTDDEEEETDSDFRRFEKRKKASGYQHTRRSRESLEDSRASRKGRYGEEERPPLDERERERIEEEVKGARRREQDRRQLDRSYDDVPFGRRGEGRRGGDDRYRDYDDRYYRSSRHHRRQQVTPWEREERRRRGYYDDSEEDAFSPPGGMGYFSDATTSSVGPKQFRSSAAAYYGRYERSYEAANRSRTSSRGGFYGEPWEEPERDRDRYQRGPAAPRGPWPVSAAGVDPRLMREQVMAQFLGSLRQHISQTVQKTIAATKGDGHDGTIAPSGFPTDLSSVHYEDSPEVAKKPVLKARPIYDRPHPIVRFSANNRLVLHFPFDNRDGSGRSVVLQELRHSIQYDSEVYAGLKHLPGPFTRSTNKLKILEFLRRYLGVLSARSSSAPDAGLASEERLLWSYLSLLIQQNGSVLPADIAQLVLSFCDQESAPGPGVRDRAGSQGTTASGASSLNRDEHNSTAEQSAEAVRLGSPQLPGGTEAPPPVEELTTASSSLRGDQAGNNSSAAFLAPSDDNGDCTRLLLHGRKDEALAQAVAQRSWGHALLIAGFLGDATYKKTISSFLASMESWDPLRTFYEFHLGRIPPMVHVSGEAKFGDWKRHLAVIVANSGTTGTGNECQLVERMGDSLLRRGRVHGAHLCYLIANAHFGLSDNPATKLTLIGANQASQRLNPTELATAILATELYEYGVSLNQHGFYIPHLAEYKFRKVGWLLDIGFSTEALDYLECISRTILAMPQYFPDHTLACQVESLAHKLKTLSGVWQETLTDPDWLTLLGYHVTNTPVPQTFLQDASAAHTPEDVPDTAAAQDSYPSEVAPPQFNQPSTSQQTDVIAQPSPQPGFEAIPEHPPHGERGLQFGEQVPAWDQQPVASWNNHSSPAFSPGAYGQPPEREEMSLDYDSSQQERKPSLSPPEAPPSAPLPDILPCP</sequence>
<feature type="region of interest" description="Disordered" evidence="6">
    <location>
        <begin position="35"/>
        <end position="77"/>
    </location>
</feature>
<dbReference type="PANTHER" id="PTHR13402:SF6">
    <property type="entry name" value="SECRETORY 16, ISOFORM I"/>
    <property type="match status" value="1"/>
</dbReference>
<feature type="compositionally biased region" description="Polar residues" evidence="6">
    <location>
        <begin position="105"/>
        <end position="124"/>
    </location>
</feature>
<dbReference type="PANTHER" id="PTHR13402">
    <property type="entry name" value="RGPR-RELATED"/>
    <property type="match status" value="1"/>
</dbReference>
<dbReference type="GO" id="GO:0012507">
    <property type="term" value="C:ER to Golgi transport vesicle membrane"/>
    <property type="evidence" value="ECO:0007669"/>
    <property type="project" value="TreeGrafter"/>
</dbReference>
<evidence type="ECO:0000259" key="7">
    <source>
        <dbReference type="Pfam" id="PF12931"/>
    </source>
</evidence>
<feature type="compositionally biased region" description="Basic and acidic residues" evidence="6">
    <location>
        <begin position="988"/>
        <end position="997"/>
    </location>
</feature>
<feature type="compositionally biased region" description="Pro residues" evidence="6">
    <location>
        <begin position="293"/>
        <end position="306"/>
    </location>
</feature>
<gene>
    <name evidence="8" type="ORF">CTOB1V02_LOCUS3803</name>
</gene>
<comment type="similarity">
    <text evidence="2">Belongs to the SEC16 family.</text>
</comment>
<feature type="compositionally biased region" description="Low complexity" evidence="6">
    <location>
        <begin position="571"/>
        <end position="586"/>
    </location>
</feature>
<feature type="compositionally biased region" description="Basic and acidic residues" evidence="6">
    <location>
        <begin position="695"/>
        <end position="705"/>
    </location>
</feature>
<feature type="compositionally biased region" description="Basic and acidic residues" evidence="6">
    <location>
        <begin position="1629"/>
        <end position="1638"/>
    </location>
</feature>
<feature type="compositionally biased region" description="Basic residues" evidence="6">
    <location>
        <begin position="803"/>
        <end position="817"/>
    </location>
</feature>
<dbReference type="Pfam" id="PF12931">
    <property type="entry name" value="TPR_Sec16"/>
    <property type="match status" value="1"/>
</dbReference>
<feature type="compositionally biased region" description="Low complexity" evidence="6">
    <location>
        <begin position="626"/>
        <end position="639"/>
    </location>
</feature>
<feature type="region of interest" description="Disordered" evidence="6">
    <location>
        <begin position="967"/>
        <end position="1010"/>
    </location>
</feature>
<feature type="compositionally biased region" description="Low complexity" evidence="6">
    <location>
        <begin position="413"/>
        <end position="427"/>
    </location>
</feature>
<feature type="region of interest" description="Disordered" evidence="6">
    <location>
        <begin position="406"/>
        <end position="948"/>
    </location>
</feature>
<feature type="region of interest" description="Disordered" evidence="6">
    <location>
        <begin position="105"/>
        <end position="311"/>
    </location>
</feature>
<feature type="region of interest" description="Disordered" evidence="6">
    <location>
        <begin position="1579"/>
        <end position="1712"/>
    </location>
</feature>
<evidence type="ECO:0000256" key="4">
    <source>
        <dbReference type="ARBA" id="ARBA00022824"/>
    </source>
</evidence>
<dbReference type="GO" id="GO:0070973">
    <property type="term" value="P:protein localization to endoplasmic reticulum exit site"/>
    <property type="evidence" value="ECO:0007669"/>
    <property type="project" value="TreeGrafter"/>
</dbReference>
<evidence type="ECO:0000256" key="6">
    <source>
        <dbReference type="SAM" id="MobiDB-lite"/>
    </source>
</evidence>
<dbReference type="Gene3D" id="1.25.40.1030">
    <property type="match status" value="1"/>
</dbReference>
<keyword evidence="4" id="KW-0256">Endoplasmic reticulum</keyword>
<feature type="compositionally biased region" description="Pro residues" evidence="6">
    <location>
        <begin position="1694"/>
        <end position="1712"/>
    </location>
</feature>
<dbReference type="GO" id="GO:0016192">
    <property type="term" value="P:vesicle-mediated transport"/>
    <property type="evidence" value="ECO:0007669"/>
    <property type="project" value="UniProtKB-KW"/>
</dbReference>